<dbReference type="GO" id="GO:1990112">
    <property type="term" value="C:RQC complex"/>
    <property type="evidence" value="ECO:0007669"/>
    <property type="project" value="TreeGrafter"/>
</dbReference>
<dbReference type="GO" id="GO:0000049">
    <property type="term" value="F:tRNA binding"/>
    <property type="evidence" value="ECO:0007669"/>
    <property type="project" value="UniProtKB-UniRule"/>
</dbReference>
<keyword evidence="2 5" id="KW-0699">rRNA-binding</keyword>
<dbReference type="AlphaFoldDB" id="M5ADE1"/>
<dbReference type="GO" id="GO:0072344">
    <property type="term" value="P:rescue of stalled ribosome"/>
    <property type="evidence" value="ECO:0007669"/>
    <property type="project" value="UniProtKB-UniRule"/>
</dbReference>
<dbReference type="InterPro" id="IPR008532">
    <property type="entry name" value="NFACT_RNA-bd"/>
</dbReference>
<evidence type="ECO:0000313" key="8">
    <source>
        <dbReference type="EMBL" id="BAN06784.1"/>
    </source>
</evidence>
<dbReference type="Gene3D" id="2.30.310.10">
    <property type="entry name" value="ibrinogen binding protein from staphylococcus aureus domain"/>
    <property type="match status" value="1"/>
</dbReference>
<keyword evidence="5" id="KW-0175">Coiled coil</keyword>
<dbReference type="Pfam" id="PF05833">
    <property type="entry name" value="NFACT_N"/>
    <property type="match status" value="1"/>
</dbReference>
<dbReference type="PANTHER" id="PTHR15239">
    <property type="entry name" value="NUCLEAR EXPORT MEDIATOR FACTOR NEMF"/>
    <property type="match status" value="1"/>
</dbReference>
<feature type="domain" description="NFACT RNA-binding" evidence="7">
    <location>
        <begin position="471"/>
        <end position="568"/>
    </location>
</feature>
<evidence type="ECO:0000256" key="3">
    <source>
        <dbReference type="ARBA" id="ARBA00022884"/>
    </source>
</evidence>
<evidence type="ECO:0000256" key="2">
    <source>
        <dbReference type="ARBA" id="ARBA00022730"/>
    </source>
</evidence>
<dbReference type="EMBL" id="AP012167">
    <property type="protein sequence ID" value="BAN06784.1"/>
    <property type="molecule type" value="Genomic_DNA"/>
</dbReference>
<gene>
    <name evidence="5" type="primary">rqcH</name>
    <name evidence="8" type="ORF">LVISKB_1149</name>
</gene>
<dbReference type="KEGG" id="lbk:LVISKB_1149"/>
<dbReference type="PATRIC" id="fig|1001583.3.peg.1134"/>
<proteinExistence type="inferred from homology"/>
<dbReference type="PANTHER" id="PTHR15239:SF6">
    <property type="entry name" value="RIBOSOME QUALITY CONTROL COMPLEX SUBUNIT NEMF"/>
    <property type="match status" value="1"/>
</dbReference>
<organism evidence="8 9">
    <name type="scientific">Levilactobacillus brevis KB290</name>
    <dbReference type="NCBI Taxonomy" id="1001583"/>
    <lineage>
        <taxon>Bacteria</taxon>
        <taxon>Bacillati</taxon>
        <taxon>Bacillota</taxon>
        <taxon>Bacilli</taxon>
        <taxon>Lactobacillales</taxon>
        <taxon>Lactobacillaceae</taxon>
        <taxon>Levilactobacillus</taxon>
    </lineage>
</organism>
<dbReference type="HOGENOM" id="CLU_022481_2_1_9"/>
<dbReference type="Gene3D" id="3.40.970.40">
    <property type="entry name" value="fibrinogen binding protein from staphylococcus aureus domain like"/>
    <property type="match status" value="1"/>
</dbReference>
<dbReference type="GO" id="GO:0019843">
    <property type="term" value="F:rRNA binding"/>
    <property type="evidence" value="ECO:0007669"/>
    <property type="project" value="UniProtKB-UniRule"/>
</dbReference>
<protein>
    <recommendedName>
        <fullName evidence="5">Rqc2 homolog RqcH</fullName>
        <shortName evidence="5">RqcH</shortName>
    </recommendedName>
</protein>
<reference evidence="8 9" key="1">
    <citation type="journal article" date="2013" name="PLoS ONE">
        <title>Genomic Analysis by Deep Sequencing of the Probiotic Lactobacillus brevis KB290 Harboring Nine Plasmids Reveals Genomic Stability.</title>
        <authorList>
            <person name="Fukao M."/>
            <person name="Oshima K."/>
            <person name="Morita H."/>
            <person name="Toh H."/>
            <person name="Suda W."/>
            <person name="Kim S.W."/>
            <person name="Suzuki S."/>
            <person name="Yakabe T."/>
            <person name="Hattori M."/>
            <person name="Yajima N."/>
        </authorList>
    </citation>
    <scope>NUCLEOTIDE SEQUENCE [LARGE SCALE GENOMIC DNA]</scope>
    <source>
        <strain evidence="8 9">KB290</strain>
    </source>
</reference>
<dbReference type="HAMAP" id="MF_00844_B">
    <property type="entry name" value="RqcH_B"/>
    <property type="match status" value="1"/>
</dbReference>
<dbReference type="Proteomes" id="UP000012042">
    <property type="component" value="Chromosome"/>
</dbReference>
<dbReference type="FunFam" id="2.30.310.10:FF:000004">
    <property type="entry name" value="Fibronectin-binding protein A"/>
    <property type="match status" value="1"/>
</dbReference>
<dbReference type="GO" id="GO:0043023">
    <property type="term" value="F:ribosomal large subunit binding"/>
    <property type="evidence" value="ECO:0007669"/>
    <property type="project" value="UniProtKB-UniRule"/>
</dbReference>
<feature type="region of interest" description="Disordered" evidence="6">
    <location>
        <begin position="452"/>
        <end position="480"/>
    </location>
</feature>
<comment type="function">
    <text evidence="5">Key component of the ribosome quality control system (RQC), a ribosome-associated complex that mediates the extraction of incompletely synthesized nascent chains from stalled ribosomes and their subsequent degradation. RqcH recruits Ala-charged tRNA, and with RqcP directs the elongation of stalled nascent chains on 50S ribosomal subunits, leading to non-templated C-terminal alanine extensions (Ala tail). The Ala tail promotes nascent chain degradation. May add between 1 and at least 8 Ala residues. Binds to stalled 50S ribosomal subunits.</text>
</comment>
<feature type="coiled-coil region" evidence="5">
    <location>
        <begin position="313"/>
        <end position="340"/>
    </location>
</feature>
<dbReference type="InterPro" id="IPR043682">
    <property type="entry name" value="RqcH_bacterial"/>
</dbReference>
<evidence type="ECO:0000256" key="6">
    <source>
        <dbReference type="SAM" id="MobiDB-lite"/>
    </source>
</evidence>
<keyword evidence="1 5" id="KW-0820">tRNA-binding</keyword>
<dbReference type="Pfam" id="PF05670">
    <property type="entry name" value="NFACT-R_1"/>
    <property type="match status" value="1"/>
</dbReference>
<dbReference type="InterPro" id="IPR051608">
    <property type="entry name" value="RQC_Subunit_NEMF"/>
</dbReference>
<name>M5ADE1_LEVBR</name>
<keyword evidence="4 5" id="KW-0648">Protein biosynthesis</keyword>
<comment type="subunit">
    <text evidence="5">Associates with stalled 50S ribosomal subunits. Binds to RqcP.</text>
</comment>
<evidence type="ECO:0000256" key="5">
    <source>
        <dbReference type="HAMAP-Rule" id="MF_00844"/>
    </source>
</evidence>
<evidence type="ECO:0000256" key="4">
    <source>
        <dbReference type="ARBA" id="ARBA00022917"/>
    </source>
</evidence>
<feature type="compositionally biased region" description="Basic residues" evidence="6">
    <location>
        <begin position="455"/>
        <end position="466"/>
    </location>
</feature>
<comment type="similarity">
    <text evidence="5">Belongs to the NEMF family.</text>
</comment>
<accession>M5ADE1</accession>
<evidence type="ECO:0000313" key="9">
    <source>
        <dbReference type="Proteomes" id="UP000012042"/>
    </source>
</evidence>
<sequence>MYCFFNRLNINFCLERCCSRMSFDGSFTHAMVHELNQTIATGRVSKINQPYANEVVLTVRANGHNYPILLSANPTYARIQSTQIPYINPPTPTNFTMILRKYLQGAILKEITQVANDRVVHLHFTSRNELGDQQELLLIIEIMARHSNVILVDSASMKILDAIKHVGSDQNRYRLLLPGAQYIMPPKQDLDDPFQGPRTDLAATIREFPNQEVLAQTLQHQYQGLGKDTAAALATALHASGDAQKHFQAFFERFNAPQPTLTVTVNNKTNFTAFPYPTSGTTESHPTLSVLLDHYYEDKAERDRVQQQGSVLIRVVRNELKKNRTKLKKLQRTLAETENADDYRIKGEILTTYLNQVVRGETAVTLPNFYDDNRPLKITLSNQLSPNQNAQKYFKRYQKAKNAVIYVNEQLEKTQADVDYFSNIMAQIELAAPKDLVDIRLELQEGGYLRDHDHQKKNKKQRRQKVSKPDRYTASDGTKISIGKNNLQNDQLTLHSAKRTDIWLHVKDMPGSHVIIHDADPSEATILEAAQLAAYFSKGRDSSNVPVDYVPVKRIHKPNGAKPGYVIFTGQKTVYVTPESDLVARLAD</sequence>
<evidence type="ECO:0000256" key="1">
    <source>
        <dbReference type="ARBA" id="ARBA00022555"/>
    </source>
</evidence>
<evidence type="ECO:0000259" key="7">
    <source>
        <dbReference type="Pfam" id="PF05670"/>
    </source>
</evidence>
<keyword evidence="3 5" id="KW-0694">RNA-binding</keyword>